<evidence type="ECO:0000259" key="4">
    <source>
        <dbReference type="Pfam" id="PF08241"/>
    </source>
</evidence>
<dbReference type="RefSeq" id="WP_281419863.1">
    <property type="nucleotide sequence ID" value="NZ_BOQN01000087.1"/>
</dbReference>
<dbReference type="GO" id="GO:0008757">
    <property type="term" value="F:S-adenosylmethionine-dependent methyltransferase activity"/>
    <property type="evidence" value="ECO:0007669"/>
    <property type="project" value="InterPro"/>
</dbReference>
<keyword evidence="2 5" id="KW-0489">Methyltransferase</keyword>
<evidence type="ECO:0000256" key="2">
    <source>
        <dbReference type="ARBA" id="ARBA00022603"/>
    </source>
</evidence>
<feature type="domain" description="Methyltransferase type 11" evidence="4">
    <location>
        <begin position="42"/>
        <end position="130"/>
    </location>
</feature>
<dbReference type="Pfam" id="PF08241">
    <property type="entry name" value="Methyltransf_11"/>
    <property type="match status" value="1"/>
</dbReference>
<dbReference type="CDD" id="cd02440">
    <property type="entry name" value="AdoMet_MTases"/>
    <property type="match status" value="1"/>
</dbReference>
<dbReference type="Gene3D" id="3.40.50.150">
    <property type="entry name" value="Vaccinia Virus protein VP39"/>
    <property type="match status" value="1"/>
</dbReference>
<dbReference type="InterPro" id="IPR051052">
    <property type="entry name" value="Diverse_substrate_MTase"/>
</dbReference>
<dbReference type="InterPro" id="IPR029063">
    <property type="entry name" value="SAM-dependent_MTases_sf"/>
</dbReference>
<dbReference type="InterPro" id="IPR013216">
    <property type="entry name" value="Methyltransf_11"/>
</dbReference>
<comment type="similarity">
    <text evidence="1">Belongs to the methyltransferase superfamily.</text>
</comment>
<comment type="caution">
    <text evidence="5">The sequence shown here is derived from an EMBL/GenBank/DDBJ whole genome shotgun (WGS) entry which is preliminary data.</text>
</comment>
<sequence length="247" mass="26472">MNDHAAHANSFGPAASTYERGRPTYPTAALDWLLPPGRPRVVDLGAGTGKLTRQIRARGLEVTAVDPAQGMLDELVGAVPGVPALRGSAEDIPLPDGAADVVLVAQAWHWIDPGRAVPEIARILSPGGRLGLIWNLRDERTDWVRRLGEVIGNSESERATTIGPPFGPIEQATFEWVETLGPDRLIDMVASRSAIILMTPVDRAAVLNEVRRLAATHPQLVGRTEFALPYLADCARADLPAGPVTAR</sequence>
<evidence type="ECO:0000256" key="1">
    <source>
        <dbReference type="ARBA" id="ARBA00008361"/>
    </source>
</evidence>
<reference evidence="5 6" key="1">
    <citation type="submission" date="2021-03" db="EMBL/GenBank/DDBJ databases">
        <title>Whole genome shotgun sequence of Actinoplanes toevensis NBRC 105298.</title>
        <authorList>
            <person name="Komaki H."/>
            <person name="Tamura T."/>
        </authorList>
    </citation>
    <scope>NUCLEOTIDE SEQUENCE [LARGE SCALE GENOMIC DNA]</scope>
    <source>
        <strain evidence="5 6">NBRC 105298</strain>
    </source>
</reference>
<protein>
    <submittedName>
        <fullName evidence="5">Methyltransferase</fullName>
    </submittedName>
</protein>
<dbReference type="AlphaFoldDB" id="A0A919W3J9"/>
<evidence type="ECO:0000313" key="6">
    <source>
        <dbReference type="Proteomes" id="UP000677082"/>
    </source>
</evidence>
<dbReference type="EMBL" id="BOQN01000087">
    <property type="protein sequence ID" value="GIM94847.1"/>
    <property type="molecule type" value="Genomic_DNA"/>
</dbReference>
<name>A0A919W3J9_9ACTN</name>
<dbReference type="PANTHER" id="PTHR44942">
    <property type="entry name" value="METHYLTRANSF_11 DOMAIN-CONTAINING PROTEIN"/>
    <property type="match status" value="1"/>
</dbReference>
<evidence type="ECO:0000256" key="3">
    <source>
        <dbReference type="ARBA" id="ARBA00022679"/>
    </source>
</evidence>
<accession>A0A919W3J9</accession>
<organism evidence="5 6">
    <name type="scientific">Paractinoplanes toevensis</name>
    <dbReference type="NCBI Taxonomy" id="571911"/>
    <lineage>
        <taxon>Bacteria</taxon>
        <taxon>Bacillati</taxon>
        <taxon>Actinomycetota</taxon>
        <taxon>Actinomycetes</taxon>
        <taxon>Micromonosporales</taxon>
        <taxon>Micromonosporaceae</taxon>
        <taxon>Paractinoplanes</taxon>
    </lineage>
</organism>
<dbReference type="GO" id="GO:0032259">
    <property type="term" value="P:methylation"/>
    <property type="evidence" value="ECO:0007669"/>
    <property type="project" value="UniProtKB-KW"/>
</dbReference>
<dbReference type="PANTHER" id="PTHR44942:SF4">
    <property type="entry name" value="METHYLTRANSFERASE TYPE 11 DOMAIN-CONTAINING PROTEIN"/>
    <property type="match status" value="1"/>
</dbReference>
<evidence type="ECO:0000313" key="5">
    <source>
        <dbReference type="EMBL" id="GIM94847.1"/>
    </source>
</evidence>
<keyword evidence="3" id="KW-0808">Transferase</keyword>
<proteinExistence type="inferred from homology"/>
<gene>
    <name evidence="5" type="ORF">Ato02nite_066400</name>
</gene>
<dbReference type="Proteomes" id="UP000677082">
    <property type="component" value="Unassembled WGS sequence"/>
</dbReference>
<keyword evidence="6" id="KW-1185">Reference proteome</keyword>
<dbReference type="SUPFAM" id="SSF53335">
    <property type="entry name" value="S-adenosyl-L-methionine-dependent methyltransferases"/>
    <property type="match status" value="1"/>
</dbReference>